<dbReference type="Gene3D" id="3.10.580.10">
    <property type="entry name" value="CBS-domain"/>
    <property type="match status" value="1"/>
</dbReference>
<dbReference type="Pfam" id="PF03448">
    <property type="entry name" value="MgtE_N"/>
    <property type="match status" value="1"/>
</dbReference>
<evidence type="ECO:0000256" key="9">
    <source>
        <dbReference type="RuleBase" id="RU362011"/>
    </source>
</evidence>
<feature type="transmembrane region" description="Helical" evidence="9">
    <location>
        <begin position="420"/>
        <end position="439"/>
    </location>
</feature>
<dbReference type="PANTHER" id="PTHR41394">
    <property type="entry name" value="MAGNESIUM TRANSPORTER MGTE"/>
    <property type="match status" value="1"/>
</dbReference>
<reference evidence="11 13" key="1">
    <citation type="submission" date="2014-08" db="EMBL/GenBank/DDBJ databases">
        <title>Complete genome sequence of Corynebacterium imitans DSM 44264, isolated from a five-month-old boy with suspected pharyngeal diphtheria.</title>
        <authorList>
            <person name="Mollmann S."/>
            <person name="Albersmeier A."/>
            <person name="Ruckert C."/>
            <person name="Tauch A."/>
        </authorList>
    </citation>
    <scope>NUCLEOTIDE SEQUENCE [LARGE SCALE GENOMIC DNA]</scope>
    <source>
        <strain evidence="11 13">DSM 44264</strain>
    </source>
</reference>
<dbReference type="SUPFAM" id="SSF161093">
    <property type="entry name" value="MgtE membrane domain-like"/>
    <property type="match status" value="1"/>
</dbReference>
<dbReference type="SMART" id="SM00116">
    <property type="entry name" value="CBS"/>
    <property type="match status" value="2"/>
</dbReference>
<gene>
    <name evidence="11" type="ORF">CIMIT_11810</name>
    <name evidence="12" type="ORF">SAMEA4535761_02420</name>
</gene>
<protein>
    <recommendedName>
        <fullName evidence="9">Magnesium transporter MgtE</fullName>
    </recommendedName>
</protein>
<evidence type="ECO:0000313" key="12">
    <source>
        <dbReference type="EMBL" id="SNV87612.1"/>
    </source>
</evidence>
<keyword evidence="8" id="KW-0129">CBS domain</keyword>
<dbReference type="InterPro" id="IPR000644">
    <property type="entry name" value="CBS_dom"/>
</dbReference>
<evidence type="ECO:0000256" key="7">
    <source>
        <dbReference type="ARBA" id="ARBA00023136"/>
    </source>
</evidence>
<comment type="similarity">
    <text evidence="2 9">Belongs to the SLC41A transporter family.</text>
</comment>
<evidence type="ECO:0000256" key="2">
    <source>
        <dbReference type="ARBA" id="ARBA00009749"/>
    </source>
</evidence>
<comment type="function">
    <text evidence="9">Acts as a magnesium transporter.</text>
</comment>
<dbReference type="Pfam" id="PF01769">
    <property type="entry name" value="MgtE"/>
    <property type="match status" value="1"/>
</dbReference>
<organism evidence="11 13">
    <name type="scientific">Corynebacterium imitans</name>
    <dbReference type="NCBI Taxonomy" id="156978"/>
    <lineage>
        <taxon>Bacteria</taxon>
        <taxon>Bacillati</taxon>
        <taxon>Actinomycetota</taxon>
        <taxon>Actinomycetes</taxon>
        <taxon>Mycobacteriales</taxon>
        <taxon>Corynebacteriaceae</taxon>
        <taxon>Corynebacterium</taxon>
    </lineage>
</organism>
<dbReference type="InterPro" id="IPR006668">
    <property type="entry name" value="Mg_transptr_MgtE_intracell_dom"/>
</dbReference>
<dbReference type="AlphaFoldDB" id="A0A076NQP1"/>
<dbReference type="Pfam" id="PF00571">
    <property type="entry name" value="CBS"/>
    <property type="match status" value="2"/>
</dbReference>
<accession>A0A076NQP1</accession>
<keyword evidence="6 9" id="KW-1133">Transmembrane helix</keyword>
<dbReference type="Proteomes" id="UP000215374">
    <property type="component" value="Chromosome 1"/>
</dbReference>
<dbReference type="InterPro" id="IPR046342">
    <property type="entry name" value="CBS_dom_sf"/>
</dbReference>
<dbReference type="SMART" id="SM00924">
    <property type="entry name" value="MgtE_N"/>
    <property type="match status" value="1"/>
</dbReference>
<evidence type="ECO:0000256" key="5">
    <source>
        <dbReference type="ARBA" id="ARBA00022842"/>
    </source>
</evidence>
<dbReference type="GO" id="GO:0015095">
    <property type="term" value="F:magnesium ion transmembrane transporter activity"/>
    <property type="evidence" value="ECO:0007669"/>
    <property type="project" value="UniProtKB-UniRule"/>
</dbReference>
<dbReference type="EMBL" id="LT906467">
    <property type="protein sequence ID" value="SNV87612.1"/>
    <property type="molecule type" value="Genomic_DNA"/>
</dbReference>
<dbReference type="InterPro" id="IPR006669">
    <property type="entry name" value="MgtE_transporter"/>
</dbReference>
<evidence type="ECO:0000256" key="6">
    <source>
        <dbReference type="ARBA" id="ARBA00022989"/>
    </source>
</evidence>
<dbReference type="Gene3D" id="1.25.60.10">
    <property type="entry name" value="MgtE N-terminal domain-like"/>
    <property type="match status" value="1"/>
</dbReference>
<dbReference type="SUPFAM" id="SSF54631">
    <property type="entry name" value="CBS-domain pair"/>
    <property type="match status" value="1"/>
</dbReference>
<sequence length="446" mass="48065">MLDVAYEREVEAALRSKDVAELSSLLADITPKEASRLMARMGLQQRALFYRTLPKEVAAETFDELDPAVQADLVSGLRVPGVAEVFEGMEPDDRAELLDELPASVASRMVANLSEGERELTGIVLGYPEDSIGRRMSPELIILRPTMRVASAIAEIHKHLDDAESIYTLPVVEEDRRLAGVVSLRDLLRADGRAEVSTLMQEPDLAVAHEAAEEAARRCADRKRLALPIVDTEDRLVGLLTVDDALRILEEADSEDQARMGGSEPLRRPYLATPVLEIVKSRVVWLLVLAIGATLTVQVLERFEDTLATMVVLSLFVPLLIGTGGNTGNQAATTVTRALALGDVRPGDVLKIVFREARVGILLGVLLGSLGFLIAGFVYGWDIGTVIGLTLVSICTVAATVGGVMPLIGKKLGIDPAVFANPFITTLVDATGLIIYFLIAKSVLGI</sequence>
<dbReference type="InterPro" id="IPR038076">
    <property type="entry name" value="MgtE_N_sf"/>
</dbReference>
<dbReference type="CDD" id="cd04606">
    <property type="entry name" value="CBS_pair_Mg_transporter"/>
    <property type="match status" value="1"/>
</dbReference>
<dbReference type="KEGG" id="cii:CIMIT_11810"/>
<feature type="transmembrane region" description="Helical" evidence="9">
    <location>
        <begin position="283"/>
        <end position="300"/>
    </location>
</feature>
<dbReference type="GO" id="GO:0046872">
    <property type="term" value="F:metal ion binding"/>
    <property type="evidence" value="ECO:0007669"/>
    <property type="project" value="UniProtKB-KW"/>
</dbReference>
<dbReference type="OrthoDB" id="9790355at2"/>
<dbReference type="Gene3D" id="1.10.357.20">
    <property type="entry name" value="SLC41 divalent cation transporters, integral membrane domain"/>
    <property type="match status" value="1"/>
</dbReference>
<keyword evidence="13" id="KW-1185">Reference proteome</keyword>
<dbReference type="InterPro" id="IPR006667">
    <property type="entry name" value="SLC41_membr_dom"/>
</dbReference>
<evidence type="ECO:0000256" key="4">
    <source>
        <dbReference type="ARBA" id="ARBA00022692"/>
    </source>
</evidence>
<keyword evidence="5 9" id="KW-0460">Magnesium</keyword>
<feature type="transmembrane region" description="Helical" evidence="9">
    <location>
        <begin position="359"/>
        <end position="381"/>
    </location>
</feature>
<keyword evidence="9" id="KW-0479">Metal-binding</keyword>
<feature type="transmembrane region" description="Helical" evidence="9">
    <location>
        <begin position="306"/>
        <end position="323"/>
    </location>
</feature>
<evidence type="ECO:0000256" key="1">
    <source>
        <dbReference type="ARBA" id="ARBA00004141"/>
    </source>
</evidence>
<comment type="subunit">
    <text evidence="9">Homodimer.</text>
</comment>
<dbReference type="GO" id="GO:0005886">
    <property type="term" value="C:plasma membrane"/>
    <property type="evidence" value="ECO:0007669"/>
    <property type="project" value="UniProtKB-SubCell"/>
</dbReference>
<evidence type="ECO:0000313" key="13">
    <source>
        <dbReference type="Proteomes" id="UP000028780"/>
    </source>
</evidence>
<proteinExistence type="inferred from homology"/>
<evidence type="ECO:0000259" key="10">
    <source>
        <dbReference type="PROSITE" id="PS51371"/>
    </source>
</evidence>
<dbReference type="InterPro" id="IPR036739">
    <property type="entry name" value="SLC41_membr_dom_sf"/>
</dbReference>
<name>A0A076NQP1_9CORY</name>
<dbReference type="PANTHER" id="PTHR41394:SF8">
    <property type="entry name" value="MAGNESIUM TRANSPORTER MGTE"/>
    <property type="match status" value="1"/>
</dbReference>
<dbReference type="EMBL" id="CP009211">
    <property type="protein sequence ID" value="AIJ34471.1"/>
    <property type="molecule type" value="Genomic_DNA"/>
</dbReference>
<evidence type="ECO:0000313" key="14">
    <source>
        <dbReference type="Proteomes" id="UP000215374"/>
    </source>
</evidence>
<feature type="domain" description="CBS" evidence="10">
    <location>
        <begin position="199"/>
        <end position="255"/>
    </location>
</feature>
<dbReference type="SUPFAM" id="SSF158791">
    <property type="entry name" value="MgtE N-terminal domain-like"/>
    <property type="match status" value="1"/>
</dbReference>
<dbReference type="Proteomes" id="UP000028780">
    <property type="component" value="Chromosome"/>
</dbReference>
<feature type="transmembrane region" description="Helical" evidence="9">
    <location>
        <begin position="387"/>
        <end position="408"/>
    </location>
</feature>
<comment type="subcellular location">
    <subcellularLocation>
        <location evidence="9">Cell membrane</location>
        <topology evidence="9">Multi-pass membrane protein</topology>
    </subcellularLocation>
    <subcellularLocation>
        <location evidence="1">Membrane</location>
        <topology evidence="1">Multi-pass membrane protein</topology>
    </subcellularLocation>
</comment>
<dbReference type="HOGENOM" id="CLU_037408_2_2_11"/>
<dbReference type="PROSITE" id="PS51371">
    <property type="entry name" value="CBS"/>
    <property type="match status" value="2"/>
</dbReference>
<feature type="domain" description="CBS" evidence="10">
    <location>
        <begin position="136"/>
        <end position="198"/>
    </location>
</feature>
<keyword evidence="3 9" id="KW-0813">Transport</keyword>
<dbReference type="RefSeq" id="WP_038593266.1">
    <property type="nucleotide sequence ID" value="NZ_CP009211.1"/>
</dbReference>
<keyword evidence="9" id="KW-1003">Cell membrane</keyword>
<evidence type="ECO:0000256" key="8">
    <source>
        <dbReference type="PROSITE-ProRule" id="PRU00703"/>
    </source>
</evidence>
<dbReference type="eggNOG" id="COG2239">
    <property type="taxonomic scope" value="Bacteria"/>
</dbReference>
<reference evidence="12 14" key="2">
    <citation type="submission" date="2017-06" db="EMBL/GenBank/DDBJ databases">
        <authorList>
            <consortium name="Pathogen Informatics"/>
        </authorList>
    </citation>
    <scope>NUCLEOTIDE SEQUENCE [LARGE SCALE GENOMIC DNA]</scope>
    <source>
        <strain evidence="12 14">NCTC13015</strain>
    </source>
</reference>
<keyword evidence="7 9" id="KW-0472">Membrane</keyword>
<evidence type="ECO:0000256" key="3">
    <source>
        <dbReference type="ARBA" id="ARBA00022448"/>
    </source>
</evidence>
<evidence type="ECO:0000313" key="11">
    <source>
        <dbReference type="EMBL" id="AIJ34471.1"/>
    </source>
</evidence>
<keyword evidence="4 9" id="KW-0812">Transmembrane</keyword>
<dbReference type="NCBIfam" id="TIGR00400">
    <property type="entry name" value="mgtE"/>
    <property type="match status" value="1"/>
</dbReference>